<evidence type="ECO:0000313" key="2">
    <source>
        <dbReference type="Proteomes" id="UP000823775"/>
    </source>
</evidence>
<dbReference type="EMBL" id="JACEIK010000420">
    <property type="protein sequence ID" value="MCD7456737.1"/>
    <property type="molecule type" value="Genomic_DNA"/>
</dbReference>
<organism evidence="1 2">
    <name type="scientific">Datura stramonium</name>
    <name type="common">Jimsonweed</name>
    <name type="synonym">Common thornapple</name>
    <dbReference type="NCBI Taxonomy" id="4076"/>
    <lineage>
        <taxon>Eukaryota</taxon>
        <taxon>Viridiplantae</taxon>
        <taxon>Streptophyta</taxon>
        <taxon>Embryophyta</taxon>
        <taxon>Tracheophyta</taxon>
        <taxon>Spermatophyta</taxon>
        <taxon>Magnoliopsida</taxon>
        <taxon>eudicotyledons</taxon>
        <taxon>Gunneridae</taxon>
        <taxon>Pentapetalae</taxon>
        <taxon>asterids</taxon>
        <taxon>lamiids</taxon>
        <taxon>Solanales</taxon>
        <taxon>Solanaceae</taxon>
        <taxon>Solanoideae</taxon>
        <taxon>Datureae</taxon>
        <taxon>Datura</taxon>
    </lineage>
</organism>
<name>A0ABS8SDA5_DATST</name>
<proteinExistence type="predicted"/>
<gene>
    <name evidence="1" type="ORF">HAX54_032927</name>
</gene>
<keyword evidence="2" id="KW-1185">Reference proteome</keyword>
<accession>A0ABS8SDA5</accession>
<sequence>MPQVNLSCPMMPRGDSAHVSPCVIKSPKKEGNWFQECPLGAGLRYFLQLALGYVFLRLQKKKKNACQSHVSLVKGHERISYYELEQAMHDSRKQLA</sequence>
<protein>
    <submittedName>
        <fullName evidence="1">Uncharacterized protein</fullName>
    </submittedName>
</protein>
<dbReference type="Proteomes" id="UP000823775">
    <property type="component" value="Unassembled WGS sequence"/>
</dbReference>
<evidence type="ECO:0000313" key="1">
    <source>
        <dbReference type="EMBL" id="MCD7456737.1"/>
    </source>
</evidence>
<feature type="non-terminal residue" evidence="1">
    <location>
        <position position="96"/>
    </location>
</feature>
<comment type="caution">
    <text evidence="1">The sequence shown here is derived from an EMBL/GenBank/DDBJ whole genome shotgun (WGS) entry which is preliminary data.</text>
</comment>
<reference evidence="1 2" key="1">
    <citation type="journal article" date="2021" name="BMC Genomics">
        <title>Datura genome reveals duplications of psychoactive alkaloid biosynthetic genes and high mutation rate following tissue culture.</title>
        <authorList>
            <person name="Rajewski A."/>
            <person name="Carter-House D."/>
            <person name="Stajich J."/>
            <person name="Litt A."/>
        </authorList>
    </citation>
    <scope>NUCLEOTIDE SEQUENCE [LARGE SCALE GENOMIC DNA]</scope>
    <source>
        <strain evidence="1">AR-01</strain>
    </source>
</reference>